<dbReference type="Gene3D" id="1.25.40.10">
    <property type="entry name" value="Tetratricopeptide repeat domain"/>
    <property type="match status" value="2"/>
</dbReference>
<gene>
    <name evidence="11" type="ORF">KO481_07355</name>
</gene>
<evidence type="ECO:0000256" key="6">
    <source>
        <dbReference type="ARBA" id="ARBA00022840"/>
    </source>
</evidence>
<dbReference type="InterPro" id="IPR000719">
    <property type="entry name" value="Prot_kinase_dom"/>
</dbReference>
<evidence type="ECO:0000256" key="4">
    <source>
        <dbReference type="ARBA" id="ARBA00022741"/>
    </source>
</evidence>
<evidence type="ECO:0000256" key="5">
    <source>
        <dbReference type="ARBA" id="ARBA00022777"/>
    </source>
</evidence>
<evidence type="ECO:0000313" key="11">
    <source>
        <dbReference type="EMBL" id="MBU3061337.1"/>
    </source>
</evidence>
<dbReference type="InterPro" id="IPR031634">
    <property type="entry name" value="PknG_rubred"/>
</dbReference>
<evidence type="ECO:0000256" key="8">
    <source>
        <dbReference type="ARBA" id="ARBA00048679"/>
    </source>
</evidence>
<dbReference type="SUPFAM" id="SSF56112">
    <property type="entry name" value="Protein kinase-like (PK-like)"/>
    <property type="match status" value="1"/>
</dbReference>
<evidence type="ECO:0000256" key="1">
    <source>
        <dbReference type="ARBA" id="ARBA00012513"/>
    </source>
</evidence>
<comment type="catalytic activity">
    <reaction evidence="7">
        <text>L-threonyl-[protein] + ATP = O-phospho-L-threonyl-[protein] + ADP + H(+)</text>
        <dbReference type="Rhea" id="RHEA:46608"/>
        <dbReference type="Rhea" id="RHEA-COMP:11060"/>
        <dbReference type="Rhea" id="RHEA-COMP:11605"/>
        <dbReference type="ChEBI" id="CHEBI:15378"/>
        <dbReference type="ChEBI" id="CHEBI:30013"/>
        <dbReference type="ChEBI" id="CHEBI:30616"/>
        <dbReference type="ChEBI" id="CHEBI:61977"/>
        <dbReference type="ChEBI" id="CHEBI:456216"/>
        <dbReference type="EC" id="2.7.11.1"/>
    </reaction>
</comment>
<dbReference type="InterPro" id="IPR011990">
    <property type="entry name" value="TPR-like_helical_dom_sf"/>
</dbReference>
<comment type="catalytic activity">
    <reaction evidence="8">
        <text>L-seryl-[protein] + ATP = O-phospho-L-seryl-[protein] + ADP + H(+)</text>
        <dbReference type="Rhea" id="RHEA:17989"/>
        <dbReference type="Rhea" id="RHEA-COMP:9863"/>
        <dbReference type="Rhea" id="RHEA-COMP:11604"/>
        <dbReference type="ChEBI" id="CHEBI:15378"/>
        <dbReference type="ChEBI" id="CHEBI:29999"/>
        <dbReference type="ChEBI" id="CHEBI:30616"/>
        <dbReference type="ChEBI" id="CHEBI:83421"/>
        <dbReference type="ChEBI" id="CHEBI:456216"/>
        <dbReference type="EC" id="2.7.11.1"/>
    </reaction>
</comment>
<feature type="compositionally biased region" description="Low complexity" evidence="9">
    <location>
        <begin position="140"/>
        <end position="152"/>
    </location>
</feature>
<evidence type="ECO:0000313" key="12">
    <source>
        <dbReference type="Proteomes" id="UP000733379"/>
    </source>
</evidence>
<dbReference type="SUPFAM" id="SSF48452">
    <property type="entry name" value="TPR-like"/>
    <property type="match status" value="1"/>
</dbReference>
<organism evidence="11 12">
    <name type="scientific">Nocardia albiluteola</name>
    <dbReference type="NCBI Taxonomy" id="2842303"/>
    <lineage>
        <taxon>Bacteria</taxon>
        <taxon>Bacillati</taxon>
        <taxon>Actinomycetota</taxon>
        <taxon>Actinomycetes</taxon>
        <taxon>Mycobacteriales</taxon>
        <taxon>Nocardiaceae</taxon>
        <taxon>Nocardia</taxon>
    </lineage>
</organism>
<keyword evidence="2" id="KW-0723">Serine/threonine-protein kinase</keyword>
<feature type="domain" description="Protein kinase" evidence="10">
    <location>
        <begin position="236"/>
        <end position="505"/>
    </location>
</feature>
<comment type="caution">
    <text evidence="11">The sequence shown here is derived from an EMBL/GenBank/DDBJ whole genome shotgun (WGS) entry which is preliminary data.</text>
</comment>
<dbReference type="EC" id="2.7.11.1" evidence="1"/>
<dbReference type="CDD" id="cd14014">
    <property type="entry name" value="STKc_PknB_like"/>
    <property type="match status" value="1"/>
</dbReference>
<dbReference type="PROSITE" id="PS50011">
    <property type="entry name" value="PROTEIN_KINASE_DOM"/>
    <property type="match status" value="1"/>
</dbReference>
<dbReference type="Pfam" id="PF00069">
    <property type="entry name" value="Pkinase"/>
    <property type="match status" value="1"/>
</dbReference>
<evidence type="ECO:0000256" key="7">
    <source>
        <dbReference type="ARBA" id="ARBA00047899"/>
    </source>
</evidence>
<proteinExistence type="predicted"/>
<name>A0ABS6ATH1_9NOCA</name>
<dbReference type="GO" id="GO:0016301">
    <property type="term" value="F:kinase activity"/>
    <property type="evidence" value="ECO:0007669"/>
    <property type="project" value="UniProtKB-KW"/>
</dbReference>
<evidence type="ECO:0000256" key="3">
    <source>
        <dbReference type="ARBA" id="ARBA00022679"/>
    </source>
</evidence>
<feature type="region of interest" description="Disordered" evidence="9">
    <location>
        <begin position="121"/>
        <end position="157"/>
    </location>
</feature>
<dbReference type="Gene3D" id="1.10.510.10">
    <property type="entry name" value="Transferase(Phosphotransferase) domain 1"/>
    <property type="match status" value="1"/>
</dbReference>
<dbReference type="PANTHER" id="PTHR24363:SF0">
    <property type="entry name" value="SERINE_THREONINE KINASE LIKE DOMAIN CONTAINING 1"/>
    <property type="match status" value="1"/>
</dbReference>
<dbReference type="PANTHER" id="PTHR24363">
    <property type="entry name" value="SERINE/THREONINE PROTEIN KINASE"/>
    <property type="match status" value="1"/>
</dbReference>
<keyword evidence="6" id="KW-0067">ATP-binding</keyword>
<feature type="compositionally biased region" description="Gly residues" evidence="9">
    <location>
        <begin position="29"/>
        <end position="38"/>
    </location>
</feature>
<evidence type="ECO:0000259" key="10">
    <source>
        <dbReference type="PROSITE" id="PS50011"/>
    </source>
</evidence>
<dbReference type="InterPro" id="IPR011009">
    <property type="entry name" value="Kinase-like_dom_sf"/>
</dbReference>
<evidence type="ECO:0000256" key="9">
    <source>
        <dbReference type="SAM" id="MobiDB-lite"/>
    </source>
</evidence>
<keyword evidence="4" id="KW-0547">Nucleotide-binding</keyword>
<evidence type="ECO:0000256" key="2">
    <source>
        <dbReference type="ARBA" id="ARBA00022527"/>
    </source>
</evidence>
<dbReference type="Proteomes" id="UP000733379">
    <property type="component" value="Unassembled WGS sequence"/>
</dbReference>
<dbReference type="Pfam" id="PF16918">
    <property type="entry name" value="PknG_TPR"/>
    <property type="match status" value="1"/>
</dbReference>
<accession>A0ABS6ATH1</accession>
<dbReference type="Pfam" id="PF16919">
    <property type="entry name" value="PknG_rubred"/>
    <property type="match status" value="1"/>
</dbReference>
<protein>
    <recommendedName>
        <fullName evidence="1">non-specific serine/threonine protein kinase</fullName>
        <ecNumber evidence="1">2.7.11.1</ecNumber>
    </recommendedName>
</protein>
<sequence length="878" mass="91449">MSRRGRKSPGGGSNSRPGSGRRSGERETGGGLRAGGIPTGPTKCAELGCGGTIVGGYCDVCGTAPESAAPHAPPEPAAAGRATAPAHGAAAAGERCGEHCCGGTISNGVCDTCGIAASTSRPGGGVSTPATGGIAGAGRTGTRTVHTRSTTSRSRRGRLGAGMVEVPRVPRVDPSTAVLADPRVPEGKRFCSNCERPVGRSRDGTPGRAEGFCSHCGTRYSFTPKLRRGELIGQQYEVLGPIAHGGLGWLYLAVDRNVSDRWVVLKGLLNSQDPDAMAAALAERRFLAQVEHPNIVKIFNFVEHAGPEGIPVGYIVMEYVGGASLKQLLRRRREATGAFLPPEQAIAYILEMLPALGYLHALGLAYCDFKPDNVMQSDEQLKLIDLGAVISMDDRDSPLYGTTGYQAPEIAETGPTIASEVYTVGRTLAVLMLAVPQRDGHFAELPGPLSEPLLEAHESLHRFLVRATDADPEARFASMEEMADQLTGVLRTVLSATSGVPHPGLSVNFGPPRGVFGVDAGADENSNLTAARADSPARSAVESFGGGDAGRGAAVLGGEAPAGLGARDVVAALPVPLVDPSDSGAALLATTSGVTPAELGPALEAGLRAVVTGEGESVEIPLRLIRAALETGDAVDAQRRIDELAARIDEDWRLTWYRGLARLLVGEFDAAAAEFDAVHGALPGETAPQLALAAAAELCAAADIDPDVESARAARYYESIWRTDHGFVSAAFGLARLRRAAGDREAAVAVLDQVDPSSARHTDAAIAAAQTLLAGRDPADITEELLREGGSRVERLVIESKYRAAQVRRGVLDAALDWLSAGNAATEPAPLLGHALTHAGVRTGLEGCYRDLAHDAGDMWGRIALVDRANQVRPRTTL</sequence>
<dbReference type="EMBL" id="JAHKNI010000002">
    <property type="protein sequence ID" value="MBU3061337.1"/>
    <property type="molecule type" value="Genomic_DNA"/>
</dbReference>
<reference evidence="11 12" key="1">
    <citation type="submission" date="2021-06" db="EMBL/GenBank/DDBJ databases">
        <title>Actinomycetes sequencing.</title>
        <authorList>
            <person name="Shan Q."/>
        </authorList>
    </citation>
    <scope>NUCLEOTIDE SEQUENCE [LARGE SCALE GENOMIC DNA]</scope>
    <source>
        <strain evidence="11 12">NEAU-G5</strain>
    </source>
</reference>
<dbReference type="InterPro" id="IPR031636">
    <property type="entry name" value="PknG_TPR"/>
</dbReference>
<keyword evidence="3" id="KW-0808">Transferase</keyword>
<dbReference type="Gene3D" id="3.30.200.20">
    <property type="entry name" value="Phosphorylase Kinase, domain 1"/>
    <property type="match status" value="1"/>
</dbReference>
<keyword evidence="5 11" id="KW-0418">Kinase</keyword>
<keyword evidence="12" id="KW-1185">Reference proteome</keyword>
<feature type="region of interest" description="Disordered" evidence="9">
    <location>
        <begin position="1"/>
        <end position="39"/>
    </location>
</feature>